<dbReference type="AlphaFoldDB" id="A0AAN8UVG6"/>
<gene>
    <name evidence="4" type="ORF">RJ641_019509</name>
</gene>
<sequence length="114" mass="12807">MAMMMQWFGAASKRILTSHRYASMSSLSAPLSSSSSAVAAMPILCGRGDKRTKRGKRFKGSYGNARPKKEKKIERIKDKIEVPRVLKNPELALLWHKTSNSLEYATSFSYYTSV</sequence>
<dbReference type="GO" id="GO:0032544">
    <property type="term" value="P:plastid translation"/>
    <property type="evidence" value="ECO:0007669"/>
    <property type="project" value="TreeGrafter"/>
</dbReference>
<dbReference type="InterPro" id="IPR030826">
    <property type="entry name" value="Ribosomal_bTHX/bTHXc/bTHXm"/>
</dbReference>
<proteinExistence type="inferred from homology"/>
<name>A0AAN8UVG6_9MAGN</name>
<keyword evidence="3" id="KW-0687">Ribonucleoprotein</keyword>
<evidence type="ECO:0000256" key="2">
    <source>
        <dbReference type="ARBA" id="ARBA00022980"/>
    </source>
</evidence>
<reference evidence="4 5" key="1">
    <citation type="submission" date="2023-12" db="EMBL/GenBank/DDBJ databases">
        <title>A high-quality genome assembly for Dillenia turbinata (Dilleniales).</title>
        <authorList>
            <person name="Chanderbali A."/>
        </authorList>
    </citation>
    <scope>NUCLEOTIDE SEQUENCE [LARGE SCALE GENOMIC DNA]</scope>
    <source>
        <strain evidence="4">LSX21</strain>
        <tissue evidence="4">Leaf</tissue>
    </source>
</reference>
<dbReference type="NCBIfam" id="TIGR04560">
    <property type="entry name" value="ribo_THX"/>
    <property type="match status" value="1"/>
</dbReference>
<organism evidence="4 5">
    <name type="scientific">Dillenia turbinata</name>
    <dbReference type="NCBI Taxonomy" id="194707"/>
    <lineage>
        <taxon>Eukaryota</taxon>
        <taxon>Viridiplantae</taxon>
        <taxon>Streptophyta</taxon>
        <taxon>Embryophyta</taxon>
        <taxon>Tracheophyta</taxon>
        <taxon>Spermatophyta</taxon>
        <taxon>Magnoliopsida</taxon>
        <taxon>eudicotyledons</taxon>
        <taxon>Gunneridae</taxon>
        <taxon>Pentapetalae</taxon>
        <taxon>Dilleniales</taxon>
        <taxon>Dilleniaceae</taxon>
        <taxon>Dillenia</taxon>
    </lineage>
</organism>
<dbReference type="PANTHER" id="PTHR34550">
    <property type="entry name" value="30S RIBOSOMAL PROTEIN S31, CHLOROPLASTIC"/>
    <property type="match status" value="1"/>
</dbReference>
<dbReference type="Proteomes" id="UP001370490">
    <property type="component" value="Unassembled WGS sequence"/>
</dbReference>
<keyword evidence="5" id="KW-1185">Reference proteome</keyword>
<comment type="caution">
    <text evidence="4">The sequence shown here is derived from an EMBL/GenBank/DDBJ whole genome shotgun (WGS) entry which is preliminary data.</text>
</comment>
<dbReference type="Pfam" id="PF17067">
    <property type="entry name" value="RPS31"/>
    <property type="match status" value="1"/>
</dbReference>
<dbReference type="EMBL" id="JBAMMX010000024">
    <property type="protein sequence ID" value="KAK6916648.1"/>
    <property type="molecule type" value="Genomic_DNA"/>
</dbReference>
<dbReference type="GO" id="GO:0005840">
    <property type="term" value="C:ribosome"/>
    <property type="evidence" value="ECO:0007669"/>
    <property type="project" value="UniProtKB-KW"/>
</dbReference>
<comment type="similarity">
    <text evidence="1">Belongs to the bacterial ribosomal protein bTHX family.</text>
</comment>
<accession>A0AAN8UVG6</accession>
<evidence type="ECO:0000313" key="4">
    <source>
        <dbReference type="EMBL" id="KAK6916648.1"/>
    </source>
</evidence>
<evidence type="ECO:0000256" key="3">
    <source>
        <dbReference type="ARBA" id="ARBA00023274"/>
    </source>
</evidence>
<dbReference type="InterPro" id="IPR044695">
    <property type="entry name" value="Ribosomal_bTHXc/bTHXc_plant"/>
</dbReference>
<protein>
    <submittedName>
        <fullName evidence="4">30S ribosomal protein</fullName>
    </submittedName>
</protein>
<keyword evidence="2 4" id="KW-0689">Ribosomal protein</keyword>
<dbReference type="GO" id="GO:0009536">
    <property type="term" value="C:plastid"/>
    <property type="evidence" value="ECO:0007669"/>
    <property type="project" value="TreeGrafter"/>
</dbReference>
<evidence type="ECO:0000256" key="1">
    <source>
        <dbReference type="ARBA" id="ARBA00010834"/>
    </source>
</evidence>
<dbReference type="PANTHER" id="PTHR34550:SF3">
    <property type="entry name" value="SMALL RIBOSOMAL SUBUNIT PROTEIN BTHXM"/>
    <property type="match status" value="1"/>
</dbReference>
<evidence type="ECO:0000313" key="5">
    <source>
        <dbReference type="Proteomes" id="UP001370490"/>
    </source>
</evidence>
<dbReference type="GO" id="GO:1990904">
    <property type="term" value="C:ribonucleoprotein complex"/>
    <property type="evidence" value="ECO:0007669"/>
    <property type="project" value="UniProtKB-KW"/>
</dbReference>